<reference evidence="14" key="1">
    <citation type="submission" date="2023-02" db="EMBL/GenBank/DDBJ databases">
        <title>Gut commensal Christensenella minuta modulates host metabolism via a new class of secondary bile acids.</title>
        <authorList>
            <person name="Liu C."/>
        </authorList>
    </citation>
    <scope>NUCLEOTIDE SEQUENCE</scope>
    <source>
        <strain evidence="14">CA70</strain>
    </source>
</reference>
<organism evidence="14">
    <name type="scientific">Christensenella massiliensis</name>
    <dbReference type="NCBI Taxonomy" id="1805714"/>
    <lineage>
        <taxon>Bacteria</taxon>
        <taxon>Bacillati</taxon>
        <taxon>Bacillota</taxon>
        <taxon>Clostridia</taxon>
        <taxon>Christensenellales</taxon>
        <taxon>Christensenellaceae</taxon>
        <taxon>Christensenella</taxon>
    </lineage>
</organism>
<dbReference type="Gene3D" id="2.40.10.240">
    <property type="entry name" value="QueA-like"/>
    <property type="match status" value="1"/>
</dbReference>
<evidence type="ECO:0000256" key="5">
    <source>
        <dbReference type="ARBA" id="ARBA00022679"/>
    </source>
</evidence>
<comment type="function">
    <text evidence="13">Transfers and isomerizes the ribose moiety from AdoMet to the 7-aminomethyl group of 7-deazaguanine (preQ1-tRNA) to give epoxyqueuosine (oQ-tRNA).</text>
</comment>
<dbReference type="InterPro" id="IPR003699">
    <property type="entry name" value="QueA"/>
</dbReference>
<dbReference type="InterPro" id="IPR042118">
    <property type="entry name" value="QueA_dom1"/>
</dbReference>
<evidence type="ECO:0000256" key="6">
    <source>
        <dbReference type="ARBA" id="ARBA00022691"/>
    </source>
</evidence>
<dbReference type="RefSeq" id="WP_353423484.1">
    <property type="nucleotide sequence ID" value="NZ_CP117826.1"/>
</dbReference>
<comment type="subunit">
    <text evidence="3 13">Monomer.</text>
</comment>
<evidence type="ECO:0000256" key="10">
    <source>
        <dbReference type="ARBA" id="ARBA00066503"/>
    </source>
</evidence>
<evidence type="ECO:0000256" key="13">
    <source>
        <dbReference type="HAMAP-Rule" id="MF_00113"/>
    </source>
</evidence>
<dbReference type="Gene3D" id="3.40.1780.10">
    <property type="entry name" value="QueA-like"/>
    <property type="match status" value="1"/>
</dbReference>
<keyword evidence="7 13" id="KW-0671">Queuosine biosynthesis</keyword>
<dbReference type="FunFam" id="3.40.1780.10:FF:000001">
    <property type="entry name" value="S-adenosylmethionine:tRNA ribosyltransferase-isomerase"/>
    <property type="match status" value="1"/>
</dbReference>
<dbReference type="EMBL" id="CP117826">
    <property type="protein sequence ID" value="XCC62296.1"/>
    <property type="molecule type" value="Genomic_DNA"/>
</dbReference>
<dbReference type="PANTHER" id="PTHR30307:SF0">
    <property type="entry name" value="S-ADENOSYLMETHIONINE:TRNA RIBOSYLTRANSFERASE-ISOMERASE"/>
    <property type="match status" value="1"/>
</dbReference>
<dbReference type="NCBIfam" id="TIGR00113">
    <property type="entry name" value="queA"/>
    <property type="match status" value="1"/>
</dbReference>
<proteinExistence type="inferred from homology"/>
<dbReference type="EC" id="2.4.99.17" evidence="10 13"/>
<dbReference type="NCBIfam" id="NF001140">
    <property type="entry name" value="PRK00147.1"/>
    <property type="match status" value="1"/>
</dbReference>
<evidence type="ECO:0000256" key="7">
    <source>
        <dbReference type="ARBA" id="ARBA00022785"/>
    </source>
</evidence>
<keyword evidence="6 13" id="KW-0949">S-adenosyl-L-methionine</keyword>
<comment type="subcellular location">
    <subcellularLocation>
        <location evidence="1 13">Cytoplasm</location>
    </subcellularLocation>
</comment>
<comment type="similarity">
    <text evidence="9 13">Belongs to the QueA family.</text>
</comment>
<comment type="catalytic activity">
    <reaction evidence="8 13">
        <text>7-aminomethyl-7-carbaguanosine(34) in tRNA + S-adenosyl-L-methionine = epoxyqueuosine(34) in tRNA + adenine + L-methionine + 2 H(+)</text>
        <dbReference type="Rhea" id="RHEA:32155"/>
        <dbReference type="Rhea" id="RHEA-COMP:10342"/>
        <dbReference type="Rhea" id="RHEA-COMP:18582"/>
        <dbReference type="ChEBI" id="CHEBI:15378"/>
        <dbReference type="ChEBI" id="CHEBI:16708"/>
        <dbReference type="ChEBI" id="CHEBI:57844"/>
        <dbReference type="ChEBI" id="CHEBI:59789"/>
        <dbReference type="ChEBI" id="CHEBI:82833"/>
        <dbReference type="ChEBI" id="CHEBI:194443"/>
        <dbReference type="EC" id="2.4.99.17"/>
    </reaction>
</comment>
<evidence type="ECO:0000256" key="3">
    <source>
        <dbReference type="ARBA" id="ARBA00011245"/>
    </source>
</evidence>
<dbReference type="GO" id="GO:0051075">
    <property type="term" value="F:S-adenosylmethionine:tRNA ribosyltransferase-isomerase activity"/>
    <property type="evidence" value="ECO:0007669"/>
    <property type="project" value="UniProtKB-EC"/>
</dbReference>
<accession>A0AAU8A8L1</accession>
<evidence type="ECO:0000256" key="8">
    <source>
        <dbReference type="ARBA" id="ARBA00052751"/>
    </source>
</evidence>
<evidence type="ECO:0000256" key="4">
    <source>
        <dbReference type="ARBA" id="ARBA00022490"/>
    </source>
</evidence>
<dbReference type="GO" id="GO:0005737">
    <property type="term" value="C:cytoplasm"/>
    <property type="evidence" value="ECO:0007669"/>
    <property type="project" value="UniProtKB-SubCell"/>
</dbReference>
<evidence type="ECO:0000256" key="12">
    <source>
        <dbReference type="ARBA" id="ARBA00076160"/>
    </source>
</evidence>
<dbReference type="FunFam" id="2.40.10.240:FF:000002">
    <property type="entry name" value="S-adenosylmethionine:tRNA ribosyltransferase-isomerase"/>
    <property type="match status" value="1"/>
</dbReference>
<evidence type="ECO:0000256" key="11">
    <source>
        <dbReference type="ARBA" id="ARBA00069325"/>
    </source>
</evidence>
<evidence type="ECO:0000256" key="9">
    <source>
        <dbReference type="ARBA" id="ARBA00061210"/>
    </source>
</evidence>
<dbReference type="PANTHER" id="PTHR30307">
    <property type="entry name" value="S-ADENOSYLMETHIONINE:TRNA RIBOSYLTRANSFERASE-ISOMERASE"/>
    <property type="match status" value="1"/>
</dbReference>
<keyword evidence="14" id="KW-0328">Glycosyltransferase</keyword>
<dbReference type="HAMAP" id="MF_00113">
    <property type="entry name" value="QueA"/>
    <property type="match status" value="1"/>
</dbReference>
<dbReference type="GO" id="GO:0008616">
    <property type="term" value="P:tRNA queuosine(34) biosynthetic process"/>
    <property type="evidence" value="ECO:0007669"/>
    <property type="project" value="UniProtKB-UniRule"/>
</dbReference>
<dbReference type="InterPro" id="IPR042119">
    <property type="entry name" value="QueA_dom2"/>
</dbReference>
<evidence type="ECO:0000256" key="2">
    <source>
        <dbReference type="ARBA" id="ARBA00004691"/>
    </source>
</evidence>
<dbReference type="AlphaFoldDB" id="A0AAU8A8L1"/>
<keyword evidence="5 13" id="KW-0808">Transferase</keyword>
<name>A0AAU8A8L1_9FIRM</name>
<keyword evidence="4 13" id="KW-0963">Cytoplasm</keyword>
<dbReference type="InterPro" id="IPR036100">
    <property type="entry name" value="QueA_sf"/>
</dbReference>
<comment type="pathway">
    <text evidence="2 13">tRNA modification; tRNA-queuosine biosynthesis.</text>
</comment>
<evidence type="ECO:0000256" key="1">
    <source>
        <dbReference type="ARBA" id="ARBA00004496"/>
    </source>
</evidence>
<evidence type="ECO:0000313" key="14">
    <source>
        <dbReference type="EMBL" id="XCC62296.1"/>
    </source>
</evidence>
<gene>
    <name evidence="13 14" type="primary">queA</name>
    <name evidence="14" type="ORF">PUP29_12320</name>
</gene>
<dbReference type="Pfam" id="PF02547">
    <property type="entry name" value="Queuosine_synth"/>
    <property type="match status" value="1"/>
</dbReference>
<dbReference type="SUPFAM" id="SSF111337">
    <property type="entry name" value="QueA-like"/>
    <property type="match status" value="1"/>
</dbReference>
<sequence>MKTSDFDYDLPEELIAQTPIEPRDHSRLLVYDRETEAVIHRHFYDVTEYLREGDVLVLNETKVLPARLYGKKRGSGTDFEFLLLKRLALDTWEVIMRPGKKLKPGGVVDFGPELSAELLCKKEDGVCEVKFRYEGVFEELLDRYGNMPLPPYITKRLEQKERYQTVYAKEDGSAAAPTAGLHFTPELLKKIEEMGVAIVKILLHVGLGTFRPMKEETVEQHVMHSEYYSVSPQAAEIINAAKREGRRVIAVGTTSVRTLESAARGGLVQAESADTDIFIYPGYRFQIVDALITNFHLPKSTLIMLVSALMGREKALDVYRQAVEERYRFFSFGDAMLIL</sequence>
<protein>
    <recommendedName>
        <fullName evidence="11 13">S-adenosylmethionine:tRNA ribosyltransferase-isomerase</fullName>
        <ecNumber evidence="10 13">2.4.99.17</ecNumber>
    </recommendedName>
    <alternativeName>
        <fullName evidence="12 13">Queuosine biosynthesis protein QueA</fullName>
    </alternativeName>
</protein>